<dbReference type="Proteomes" id="UP001271648">
    <property type="component" value="Unassembled WGS sequence"/>
</dbReference>
<dbReference type="Pfam" id="PF25198">
    <property type="entry name" value="Spore_GerAC_N"/>
    <property type="match status" value="1"/>
</dbReference>
<keyword evidence="5" id="KW-0472">Membrane</keyword>
<dbReference type="GO" id="GO:0016020">
    <property type="term" value="C:membrane"/>
    <property type="evidence" value="ECO:0007669"/>
    <property type="project" value="UniProtKB-SubCell"/>
</dbReference>
<feature type="domain" description="Spore germination protein N-terminal" evidence="10">
    <location>
        <begin position="22"/>
        <end position="186"/>
    </location>
</feature>
<keyword evidence="6" id="KW-0564">Palmitate</keyword>
<gene>
    <name evidence="11" type="ORF">QTL97_12360</name>
</gene>
<keyword evidence="4 8" id="KW-0732">Signal</keyword>
<feature type="signal peptide" evidence="8">
    <location>
        <begin position="1"/>
        <end position="18"/>
    </location>
</feature>
<dbReference type="InterPro" id="IPR057336">
    <property type="entry name" value="GerAC_N"/>
</dbReference>
<evidence type="ECO:0000259" key="9">
    <source>
        <dbReference type="Pfam" id="PF05504"/>
    </source>
</evidence>
<dbReference type="GO" id="GO:0009847">
    <property type="term" value="P:spore germination"/>
    <property type="evidence" value="ECO:0007669"/>
    <property type="project" value="InterPro"/>
</dbReference>
<dbReference type="PANTHER" id="PTHR35789">
    <property type="entry name" value="SPORE GERMINATION PROTEIN B3"/>
    <property type="match status" value="1"/>
</dbReference>
<evidence type="ECO:0000256" key="8">
    <source>
        <dbReference type="SAM" id="SignalP"/>
    </source>
</evidence>
<evidence type="ECO:0000256" key="1">
    <source>
        <dbReference type="ARBA" id="ARBA00004635"/>
    </source>
</evidence>
<comment type="caution">
    <text evidence="11">The sequence shown here is derived from an EMBL/GenBank/DDBJ whole genome shotgun (WGS) entry which is preliminary data.</text>
</comment>
<dbReference type="Pfam" id="PF05504">
    <property type="entry name" value="Spore_GerAC"/>
    <property type="match status" value="1"/>
</dbReference>
<evidence type="ECO:0000313" key="12">
    <source>
        <dbReference type="Proteomes" id="UP001271648"/>
    </source>
</evidence>
<dbReference type="EMBL" id="JAUBDJ010000007">
    <property type="protein sequence ID" value="MDW0117734.1"/>
    <property type="molecule type" value="Genomic_DNA"/>
</dbReference>
<evidence type="ECO:0000259" key="10">
    <source>
        <dbReference type="Pfam" id="PF25198"/>
    </source>
</evidence>
<dbReference type="InterPro" id="IPR038501">
    <property type="entry name" value="Spore_GerAC_C_sf"/>
</dbReference>
<comment type="similarity">
    <text evidence="2">Belongs to the GerABKC lipoprotein family.</text>
</comment>
<sequence length="409" mass="47372">MRRLKFSFLLFASVFILAGCWDKSELEERGYVVVLGIDKSKEDHMLDVTFQIENPQVGSSSLAMAQNEPPSDILTITATDILSAKELANSSVSRKLDLSQVETIIIGEAFAKSDYFHNVIASSLRDPEIRRKMIMIVSKEKAREFIDNNHAKLETRPHKYYSFMRNRWKDTGYVPISDLNRYLQRTSGALFLAIYATSERDEERRKNPDNYVAGQVPQKEGDPVQMIGSAVFKDGKMIGTLTGEETRSALLIRKKSMAHHYIDSIKDPKKEDLMISARVLKEEQARFRIDLTKDHPELYITVPLRVQILSTPSGIDYASNEKNQALLKRDIKKDLEEKTSKLIKKTKEEYHAEPFVWYEEVRRKFLTMEDFIKYDWQNKYRDAQIHLDFEITIESFGSTLKPQKIKPKE</sequence>
<dbReference type="Gene3D" id="3.30.300.210">
    <property type="entry name" value="Nutrient germinant receptor protein C, domain 3"/>
    <property type="match status" value="1"/>
</dbReference>
<dbReference type="InterPro" id="IPR008844">
    <property type="entry name" value="Spore_GerAC-like"/>
</dbReference>
<keyword evidence="12" id="KW-1185">Reference proteome</keyword>
<evidence type="ECO:0000256" key="3">
    <source>
        <dbReference type="ARBA" id="ARBA00022544"/>
    </source>
</evidence>
<protein>
    <submittedName>
        <fullName evidence="11">Ger(X)C family spore germination protein</fullName>
    </submittedName>
</protein>
<feature type="chain" id="PRO_5043745895" evidence="8">
    <location>
        <begin position="19"/>
        <end position="409"/>
    </location>
</feature>
<proteinExistence type="inferred from homology"/>
<comment type="subcellular location">
    <subcellularLocation>
        <location evidence="1">Membrane</location>
        <topology evidence="1">Lipid-anchor</topology>
    </subcellularLocation>
</comment>
<dbReference type="AlphaFoldDB" id="A0AAW9A9K3"/>
<evidence type="ECO:0000256" key="6">
    <source>
        <dbReference type="ARBA" id="ARBA00023139"/>
    </source>
</evidence>
<accession>A0AAW9A9K3</accession>
<organism evidence="11 12">
    <name type="scientific">Sporosarcina thermotolerans</name>
    <dbReference type="NCBI Taxonomy" id="633404"/>
    <lineage>
        <taxon>Bacteria</taxon>
        <taxon>Bacillati</taxon>
        <taxon>Bacillota</taxon>
        <taxon>Bacilli</taxon>
        <taxon>Bacillales</taxon>
        <taxon>Caryophanaceae</taxon>
        <taxon>Sporosarcina</taxon>
    </lineage>
</organism>
<dbReference type="PROSITE" id="PS51257">
    <property type="entry name" value="PROKAR_LIPOPROTEIN"/>
    <property type="match status" value="1"/>
</dbReference>
<reference evidence="11 12" key="1">
    <citation type="submission" date="2023-06" db="EMBL/GenBank/DDBJ databases">
        <title>Sporosarcina sp. nov., isolated from Korean traditional fermented seafood 'Jeotgal'.</title>
        <authorList>
            <person name="Yang A.I."/>
            <person name="Shin N.-R."/>
        </authorList>
    </citation>
    <scope>NUCLEOTIDE SEQUENCE [LARGE SCALE GENOMIC DNA]</scope>
    <source>
        <strain evidence="11 12">KCTC43456</strain>
    </source>
</reference>
<evidence type="ECO:0000313" key="11">
    <source>
        <dbReference type="EMBL" id="MDW0117734.1"/>
    </source>
</evidence>
<evidence type="ECO:0000256" key="5">
    <source>
        <dbReference type="ARBA" id="ARBA00023136"/>
    </source>
</evidence>
<dbReference type="NCBIfam" id="TIGR02887">
    <property type="entry name" value="spore_ger_x_C"/>
    <property type="match status" value="1"/>
</dbReference>
<dbReference type="PANTHER" id="PTHR35789:SF1">
    <property type="entry name" value="SPORE GERMINATION PROTEIN B3"/>
    <property type="match status" value="1"/>
</dbReference>
<dbReference type="RefSeq" id="WP_317940897.1">
    <property type="nucleotide sequence ID" value="NZ_JAUBDJ010000007.1"/>
</dbReference>
<dbReference type="InterPro" id="IPR046953">
    <property type="entry name" value="Spore_GerAC-like_C"/>
</dbReference>
<evidence type="ECO:0000256" key="2">
    <source>
        <dbReference type="ARBA" id="ARBA00007886"/>
    </source>
</evidence>
<feature type="domain" description="Spore germination GerAC-like C-terminal" evidence="9">
    <location>
        <begin position="228"/>
        <end position="397"/>
    </location>
</feature>
<keyword evidence="3" id="KW-0309">Germination</keyword>
<keyword evidence="7" id="KW-0449">Lipoprotein</keyword>
<evidence type="ECO:0000256" key="7">
    <source>
        <dbReference type="ARBA" id="ARBA00023288"/>
    </source>
</evidence>
<name>A0AAW9A9K3_9BACL</name>
<evidence type="ECO:0000256" key="4">
    <source>
        <dbReference type="ARBA" id="ARBA00022729"/>
    </source>
</evidence>